<feature type="region of interest" description="Disordered" evidence="1">
    <location>
        <begin position="117"/>
        <end position="143"/>
    </location>
</feature>
<accession>A0ABU6SD47</accession>
<organism evidence="2 3">
    <name type="scientific">Stylosanthes scabra</name>
    <dbReference type="NCBI Taxonomy" id="79078"/>
    <lineage>
        <taxon>Eukaryota</taxon>
        <taxon>Viridiplantae</taxon>
        <taxon>Streptophyta</taxon>
        <taxon>Embryophyta</taxon>
        <taxon>Tracheophyta</taxon>
        <taxon>Spermatophyta</taxon>
        <taxon>Magnoliopsida</taxon>
        <taxon>eudicotyledons</taxon>
        <taxon>Gunneridae</taxon>
        <taxon>Pentapetalae</taxon>
        <taxon>rosids</taxon>
        <taxon>fabids</taxon>
        <taxon>Fabales</taxon>
        <taxon>Fabaceae</taxon>
        <taxon>Papilionoideae</taxon>
        <taxon>50 kb inversion clade</taxon>
        <taxon>dalbergioids sensu lato</taxon>
        <taxon>Dalbergieae</taxon>
        <taxon>Pterocarpus clade</taxon>
        <taxon>Stylosanthes</taxon>
    </lineage>
</organism>
<dbReference type="EMBL" id="JASCZI010060578">
    <property type="protein sequence ID" value="MED6134176.1"/>
    <property type="molecule type" value="Genomic_DNA"/>
</dbReference>
<feature type="compositionally biased region" description="Basic and acidic residues" evidence="1">
    <location>
        <begin position="117"/>
        <end position="127"/>
    </location>
</feature>
<name>A0ABU6SD47_9FABA</name>
<feature type="compositionally biased region" description="Basic residues" evidence="1">
    <location>
        <begin position="128"/>
        <end position="143"/>
    </location>
</feature>
<protein>
    <submittedName>
        <fullName evidence="2">Uncharacterized protein</fullName>
    </submittedName>
</protein>
<reference evidence="2 3" key="1">
    <citation type="journal article" date="2023" name="Plants (Basel)">
        <title>Bridging the Gap: Combining Genomics and Transcriptomics Approaches to Understand Stylosanthes scabra, an Orphan Legume from the Brazilian Caatinga.</title>
        <authorList>
            <person name="Ferreira-Neto J.R.C."/>
            <person name="da Silva M.D."/>
            <person name="Binneck E."/>
            <person name="de Melo N.F."/>
            <person name="da Silva R.H."/>
            <person name="de Melo A.L.T.M."/>
            <person name="Pandolfi V."/>
            <person name="Bustamante F.O."/>
            <person name="Brasileiro-Vidal A.C."/>
            <person name="Benko-Iseppon A.M."/>
        </authorList>
    </citation>
    <scope>NUCLEOTIDE SEQUENCE [LARGE SCALE GENOMIC DNA]</scope>
    <source>
        <tissue evidence="2">Leaves</tissue>
    </source>
</reference>
<evidence type="ECO:0000313" key="2">
    <source>
        <dbReference type="EMBL" id="MED6134176.1"/>
    </source>
</evidence>
<keyword evidence="3" id="KW-1185">Reference proteome</keyword>
<evidence type="ECO:0000313" key="3">
    <source>
        <dbReference type="Proteomes" id="UP001341840"/>
    </source>
</evidence>
<gene>
    <name evidence="2" type="ORF">PIB30_034793</name>
</gene>
<proteinExistence type="predicted"/>
<sequence>MKRNEGVTLLETPPIDIEGEVIEKKLGGQRACDSFGISKDVESKGEWVSETVGEKGSLKLNERYSDIGELEWRTVARSARLKNKKNQSRKLVENYDTKEFYDDEDFMSILKELNETQDLERKQMKQREKAKKSRPKMSKIRGS</sequence>
<dbReference type="Proteomes" id="UP001341840">
    <property type="component" value="Unassembled WGS sequence"/>
</dbReference>
<comment type="caution">
    <text evidence="2">The sequence shown here is derived from an EMBL/GenBank/DDBJ whole genome shotgun (WGS) entry which is preliminary data.</text>
</comment>
<evidence type="ECO:0000256" key="1">
    <source>
        <dbReference type="SAM" id="MobiDB-lite"/>
    </source>
</evidence>